<dbReference type="Gene3D" id="3.40.50.720">
    <property type="entry name" value="NAD(P)-binding Rossmann-like Domain"/>
    <property type="match status" value="1"/>
</dbReference>
<dbReference type="STRING" id="3708.A0A078GVY0"/>
<protein>
    <submittedName>
        <fullName evidence="1">BnaC01g19390D protein</fullName>
    </submittedName>
</protein>
<keyword evidence="2" id="KW-1185">Reference proteome</keyword>
<evidence type="ECO:0000313" key="2">
    <source>
        <dbReference type="Proteomes" id="UP000028999"/>
    </source>
</evidence>
<gene>
    <name evidence="1" type="primary">BnaC01g19390D</name>
    <name evidence="1" type="ORF">GSBRNA2T00042233001</name>
</gene>
<dbReference type="InterPro" id="IPR036291">
    <property type="entry name" value="NAD(P)-bd_dom_sf"/>
</dbReference>
<evidence type="ECO:0000313" key="1">
    <source>
        <dbReference type="EMBL" id="CDY29287.1"/>
    </source>
</evidence>
<dbReference type="Gramene" id="CDY29287">
    <property type="protein sequence ID" value="CDY29287"/>
    <property type="gene ID" value="GSBRNA2T00042233001"/>
</dbReference>
<dbReference type="PaxDb" id="3708-A0A078GVY0"/>
<name>A0A078GVY0_BRANA</name>
<proteinExistence type="predicted"/>
<dbReference type="Proteomes" id="UP000028999">
    <property type="component" value="Unassembled WGS sequence"/>
</dbReference>
<reference evidence="1 2" key="1">
    <citation type="journal article" date="2014" name="Science">
        <title>Plant genetics. Early allopolyploid evolution in the post-Neolithic Brassica napus oilseed genome.</title>
        <authorList>
            <person name="Chalhoub B."/>
            <person name="Denoeud F."/>
            <person name="Liu S."/>
            <person name="Parkin I.A."/>
            <person name="Tang H."/>
            <person name="Wang X."/>
            <person name="Chiquet J."/>
            <person name="Belcram H."/>
            <person name="Tong C."/>
            <person name="Samans B."/>
            <person name="Correa M."/>
            <person name="Da Silva C."/>
            <person name="Just J."/>
            <person name="Falentin C."/>
            <person name="Koh C.S."/>
            <person name="Le Clainche I."/>
            <person name="Bernard M."/>
            <person name="Bento P."/>
            <person name="Noel B."/>
            <person name="Labadie K."/>
            <person name="Alberti A."/>
            <person name="Charles M."/>
            <person name="Arnaud D."/>
            <person name="Guo H."/>
            <person name="Daviaud C."/>
            <person name="Alamery S."/>
            <person name="Jabbari K."/>
            <person name="Zhao M."/>
            <person name="Edger P.P."/>
            <person name="Chelaifa H."/>
            <person name="Tack D."/>
            <person name="Lassalle G."/>
            <person name="Mestiri I."/>
            <person name="Schnel N."/>
            <person name="Le Paslier M.C."/>
            <person name="Fan G."/>
            <person name="Renault V."/>
            <person name="Bayer P.E."/>
            <person name="Golicz A.A."/>
            <person name="Manoli S."/>
            <person name="Lee T.H."/>
            <person name="Thi V.H."/>
            <person name="Chalabi S."/>
            <person name="Hu Q."/>
            <person name="Fan C."/>
            <person name="Tollenaere R."/>
            <person name="Lu Y."/>
            <person name="Battail C."/>
            <person name="Shen J."/>
            <person name="Sidebottom C.H."/>
            <person name="Wang X."/>
            <person name="Canaguier A."/>
            <person name="Chauveau A."/>
            <person name="Berard A."/>
            <person name="Deniot G."/>
            <person name="Guan M."/>
            <person name="Liu Z."/>
            <person name="Sun F."/>
            <person name="Lim Y.P."/>
            <person name="Lyons E."/>
            <person name="Town C.D."/>
            <person name="Bancroft I."/>
            <person name="Wang X."/>
            <person name="Meng J."/>
            <person name="Ma J."/>
            <person name="Pires J.C."/>
            <person name="King G.J."/>
            <person name="Brunel D."/>
            <person name="Delourme R."/>
            <person name="Renard M."/>
            <person name="Aury J.M."/>
            <person name="Adams K.L."/>
            <person name="Batley J."/>
            <person name="Snowdon R.J."/>
            <person name="Tost J."/>
            <person name="Edwards D."/>
            <person name="Zhou Y."/>
            <person name="Hua W."/>
            <person name="Sharpe A.G."/>
            <person name="Paterson A.H."/>
            <person name="Guan C."/>
            <person name="Wincker P."/>
        </authorList>
    </citation>
    <scope>NUCLEOTIDE SEQUENCE [LARGE SCALE GENOMIC DNA]</scope>
    <source>
        <strain evidence="2">cv. Darmor-bzh</strain>
    </source>
</reference>
<dbReference type="EMBL" id="LK032234">
    <property type="protein sequence ID" value="CDY29287.1"/>
    <property type="molecule type" value="Genomic_DNA"/>
</dbReference>
<accession>A0A078GVY0</accession>
<dbReference type="AlphaFoldDB" id="A0A078GVY0"/>
<organism evidence="1 2">
    <name type="scientific">Brassica napus</name>
    <name type="common">Rape</name>
    <dbReference type="NCBI Taxonomy" id="3708"/>
    <lineage>
        <taxon>Eukaryota</taxon>
        <taxon>Viridiplantae</taxon>
        <taxon>Streptophyta</taxon>
        <taxon>Embryophyta</taxon>
        <taxon>Tracheophyta</taxon>
        <taxon>Spermatophyta</taxon>
        <taxon>Magnoliopsida</taxon>
        <taxon>eudicotyledons</taxon>
        <taxon>Gunneridae</taxon>
        <taxon>Pentapetalae</taxon>
        <taxon>rosids</taxon>
        <taxon>malvids</taxon>
        <taxon>Brassicales</taxon>
        <taxon>Brassicaceae</taxon>
        <taxon>Brassiceae</taxon>
        <taxon>Brassica</taxon>
    </lineage>
</organism>
<dbReference type="SUPFAM" id="SSF51735">
    <property type="entry name" value="NAD(P)-binding Rossmann-fold domains"/>
    <property type="match status" value="1"/>
</dbReference>
<sequence length="69" mass="8094">MRYRPKSIIYTVNCKPTLAFGEDKEERQWNLMEMEETMTYCVTGANGYVGSWFVKSLLERGYTVNTNLE</sequence>